<dbReference type="Pfam" id="PF13649">
    <property type="entry name" value="Methyltransf_25"/>
    <property type="match status" value="1"/>
</dbReference>
<dbReference type="AlphaFoldDB" id="A0A3D4V674"/>
<dbReference type="Proteomes" id="UP000264071">
    <property type="component" value="Unassembled WGS sequence"/>
</dbReference>
<organism evidence="3 4">
    <name type="scientific">Gemmatimonas aurantiaca</name>
    <dbReference type="NCBI Taxonomy" id="173480"/>
    <lineage>
        <taxon>Bacteria</taxon>
        <taxon>Pseudomonadati</taxon>
        <taxon>Gemmatimonadota</taxon>
        <taxon>Gemmatimonadia</taxon>
        <taxon>Gemmatimonadales</taxon>
        <taxon>Gemmatimonadaceae</taxon>
        <taxon>Gemmatimonas</taxon>
    </lineage>
</organism>
<keyword evidence="1 3" id="KW-0808">Transferase</keyword>
<reference evidence="3 4" key="1">
    <citation type="journal article" date="2018" name="Nat. Biotechnol.">
        <title>A standardized bacterial taxonomy based on genome phylogeny substantially revises the tree of life.</title>
        <authorList>
            <person name="Parks D.H."/>
            <person name="Chuvochina M."/>
            <person name="Waite D.W."/>
            <person name="Rinke C."/>
            <person name="Skarshewski A."/>
            <person name="Chaumeil P.A."/>
            <person name="Hugenholtz P."/>
        </authorList>
    </citation>
    <scope>NUCLEOTIDE SEQUENCE [LARGE SCALE GENOMIC DNA]</scope>
    <source>
        <strain evidence="3">UBA8844</strain>
    </source>
</reference>
<feature type="domain" description="Methyltransferase" evidence="2">
    <location>
        <begin position="56"/>
        <end position="144"/>
    </location>
</feature>
<comment type="caution">
    <text evidence="3">The sequence shown here is derived from an EMBL/GenBank/DDBJ whole genome shotgun (WGS) entry which is preliminary data.</text>
</comment>
<dbReference type="OMA" id="GAMHWSG"/>
<evidence type="ECO:0000313" key="4">
    <source>
        <dbReference type="Proteomes" id="UP000264071"/>
    </source>
</evidence>
<name>A0A3D4V674_9BACT</name>
<evidence type="ECO:0000256" key="1">
    <source>
        <dbReference type="ARBA" id="ARBA00022679"/>
    </source>
</evidence>
<gene>
    <name evidence="3" type="ORF">DGD08_05355</name>
</gene>
<dbReference type="InterPro" id="IPR029063">
    <property type="entry name" value="SAM-dependent_MTases_sf"/>
</dbReference>
<dbReference type="CDD" id="cd02440">
    <property type="entry name" value="AdoMet_MTases"/>
    <property type="match status" value="1"/>
</dbReference>
<protein>
    <submittedName>
        <fullName evidence="3">Class I SAM-dependent methyltransferase</fullName>
    </submittedName>
</protein>
<sequence>MTRVRIPEKPALLPKDAVVGLYERHAHIYDRDRGRSLQERAWLDQFLSHVPVGGTVLDVGCGMGEPIARYIIERGFSVVGVDSSPSMIARCHVRFPECTWHVADMRTLALGRRFDGIVAWDSFFHLGIGEQREMFPRFAAHVNAGAPLLFTSGPAEGEAIGSYGDEPLYHASLSPAEYETLLRDHRFTVQAFNGHDAECGGHTVWLATSDMPSST</sequence>
<dbReference type="GO" id="GO:0032259">
    <property type="term" value="P:methylation"/>
    <property type="evidence" value="ECO:0007669"/>
    <property type="project" value="UniProtKB-KW"/>
</dbReference>
<accession>A0A3D4V674</accession>
<dbReference type="PANTHER" id="PTHR43861">
    <property type="entry name" value="TRANS-ACONITATE 2-METHYLTRANSFERASE-RELATED"/>
    <property type="match status" value="1"/>
</dbReference>
<dbReference type="InterPro" id="IPR041698">
    <property type="entry name" value="Methyltransf_25"/>
</dbReference>
<proteinExistence type="predicted"/>
<dbReference type="GO" id="GO:0008168">
    <property type="term" value="F:methyltransferase activity"/>
    <property type="evidence" value="ECO:0007669"/>
    <property type="project" value="UniProtKB-KW"/>
</dbReference>
<keyword evidence="3" id="KW-0489">Methyltransferase</keyword>
<dbReference type="Gene3D" id="3.40.50.150">
    <property type="entry name" value="Vaccinia Virus protein VP39"/>
    <property type="match status" value="1"/>
</dbReference>
<evidence type="ECO:0000259" key="2">
    <source>
        <dbReference type="Pfam" id="PF13649"/>
    </source>
</evidence>
<evidence type="ECO:0000313" key="3">
    <source>
        <dbReference type="EMBL" id="HCT56626.1"/>
    </source>
</evidence>
<dbReference type="EMBL" id="DPIY01000006">
    <property type="protein sequence ID" value="HCT56626.1"/>
    <property type="molecule type" value="Genomic_DNA"/>
</dbReference>
<dbReference type="SUPFAM" id="SSF53335">
    <property type="entry name" value="S-adenosyl-L-methionine-dependent methyltransferases"/>
    <property type="match status" value="1"/>
</dbReference>